<gene>
    <name evidence="2" type="ORF">ADL29_05770</name>
</gene>
<evidence type="ECO:0000313" key="3">
    <source>
        <dbReference type="Proteomes" id="UP000037982"/>
    </source>
</evidence>
<proteinExistence type="predicted"/>
<dbReference type="PATRIC" id="fig|66876.3.peg.1272"/>
<protein>
    <submittedName>
        <fullName evidence="2">Uncharacterized protein</fullName>
    </submittedName>
</protein>
<evidence type="ECO:0000313" key="2">
    <source>
        <dbReference type="EMBL" id="KPC65948.1"/>
    </source>
</evidence>
<dbReference type="Proteomes" id="UP000037982">
    <property type="component" value="Unassembled WGS sequence"/>
</dbReference>
<sequence length="126" mass="13493">MTGRLVRRVLTRLFPAGGRHRAAAPPQPAPDPAPRRRRLPRHKSPYAQDAATGGPFLDTPLRPVRPYLPTPYVSPACHIGTHATCDKGAPEPEVISVPGVRWEACSCPCHARVPTSLRLAAGAAPT</sequence>
<dbReference type="AlphaFoldDB" id="A0A0N0Y0S3"/>
<feature type="region of interest" description="Disordered" evidence="1">
    <location>
        <begin position="15"/>
        <end position="61"/>
    </location>
</feature>
<keyword evidence="3" id="KW-1185">Reference proteome</keyword>
<comment type="caution">
    <text evidence="2">The sequence shown here is derived from an EMBL/GenBank/DDBJ whole genome shotgun (WGS) entry which is preliminary data.</text>
</comment>
<evidence type="ECO:0000256" key="1">
    <source>
        <dbReference type="SAM" id="MobiDB-lite"/>
    </source>
</evidence>
<accession>A0A0N0Y0S3</accession>
<reference evidence="3" key="1">
    <citation type="submission" date="2015-07" db="EMBL/GenBank/DDBJ databases">
        <authorList>
            <person name="Ju K.-S."/>
            <person name="Doroghazi J.R."/>
            <person name="Metcalf W.W."/>
        </authorList>
    </citation>
    <scope>NUCLEOTIDE SEQUENCE [LARGE SCALE GENOMIC DNA]</scope>
    <source>
        <strain evidence="3">NRRL ISP-5002</strain>
    </source>
</reference>
<name>A0A0N0Y0S3_9ACTN</name>
<dbReference type="EMBL" id="LGKG01000024">
    <property type="protein sequence ID" value="KPC65948.1"/>
    <property type="molecule type" value="Genomic_DNA"/>
</dbReference>
<organism evidence="2 3">
    <name type="scientific">Streptomyces chattanoogensis</name>
    <dbReference type="NCBI Taxonomy" id="66876"/>
    <lineage>
        <taxon>Bacteria</taxon>
        <taxon>Bacillati</taxon>
        <taxon>Actinomycetota</taxon>
        <taxon>Actinomycetes</taxon>
        <taxon>Kitasatosporales</taxon>
        <taxon>Streptomycetaceae</taxon>
        <taxon>Streptomyces</taxon>
    </lineage>
</organism>
<feature type="compositionally biased region" description="Basic residues" evidence="1">
    <location>
        <begin position="35"/>
        <end position="44"/>
    </location>
</feature>